<dbReference type="RefSeq" id="WP_171085460.1">
    <property type="nucleotide sequence ID" value="NZ_JABAIV010000004.1"/>
</dbReference>
<keyword evidence="8" id="KW-0624">Polysaccharide degradation</keyword>
<dbReference type="InterPro" id="IPR001360">
    <property type="entry name" value="Glyco_hydro_1"/>
</dbReference>
<evidence type="ECO:0000256" key="9">
    <source>
        <dbReference type="PIRSR" id="PIRSR617736-1"/>
    </source>
</evidence>
<protein>
    <recommendedName>
        <fullName evidence="3 11">Beta-glucosidase</fullName>
        <ecNumber evidence="3 11">3.2.1.21</ecNumber>
    </recommendedName>
</protein>
<evidence type="ECO:0000256" key="11">
    <source>
        <dbReference type="RuleBase" id="RU361175"/>
    </source>
</evidence>
<keyword evidence="5" id="KW-0136">Cellulose degradation</keyword>
<dbReference type="NCBIfam" id="TIGR03356">
    <property type="entry name" value="BGL"/>
    <property type="match status" value="1"/>
</dbReference>
<feature type="binding site" evidence="10">
    <location>
        <position position="31"/>
    </location>
    <ligand>
        <name>substrate</name>
    </ligand>
</feature>
<feature type="binding site" evidence="10">
    <location>
        <begin position="418"/>
        <end position="419"/>
    </location>
    <ligand>
        <name>substrate</name>
    </ligand>
</feature>
<evidence type="ECO:0000256" key="1">
    <source>
        <dbReference type="ARBA" id="ARBA00000448"/>
    </source>
</evidence>
<dbReference type="GO" id="GO:0008422">
    <property type="term" value="F:beta-glucosidase activity"/>
    <property type="evidence" value="ECO:0007669"/>
    <property type="project" value="UniProtKB-EC"/>
</dbReference>
<keyword evidence="13" id="KW-1185">Reference proteome</keyword>
<dbReference type="EC" id="3.2.1.21" evidence="3 11"/>
<dbReference type="FunFam" id="3.20.20.80:FF:000004">
    <property type="entry name" value="Beta-glucosidase 6-phospho-beta-glucosidase"/>
    <property type="match status" value="1"/>
</dbReference>
<dbReference type="Gene3D" id="3.20.20.80">
    <property type="entry name" value="Glycosidases"/>
    <property type="match status" value="1"/>
</dbReference>
<keyword evidence="6" id="KW-0119">Carbohydrate metabolism</keyword>
<organism evidence="12 13">
    <name type="scientific">Telluria aromaticivorans</name>
    <dbReference type="NCBI Taxonomy" id="2725995"/>
    <lineage>
        <taxon>Bacteria</taxon>
        <taxon>Pseudomonadati</taxon>
        <taxon>Pseudomonadota</taxon>
        <taxon>Betaproteobacteria</taxon>
        <taxon>Burkholderiales</taxon>
        <taxon>Oxalobacteraceae</taxon>
        <taxon>Telluria group</taxon>
        <taxon>Telluria</taxon>
    </lineage>
</organism>
<comment type="catalytic activity">
    <reaction evidence="1 11">
        <text>Hydrolysis of terminal, non-reducing beta-D-glucosyl residues with release of beta-D-glucose.</text>
        <dbReference type="EC" id="3.2.1.21"/>
    </reaction>
</comment>
<comment type="caution">
    <text evidence="12">The sequence shown here is derived from an EMBL/GenBank/DDBJ whole genome shotgun (WGS) entry which is preliminary data.</text>
</comment>
<accession>A0A7Y2K136</accession>
<dbReference type="GO" id="GO:0030245">
    <property type="term" value="P:cellulose catabolic process"/>
    <property type="evidence" value="ECO:0007669"/>
    <property type="project" value="UniProtKB-KW"/>
</dbReference>
<name>A0A7Y2K136_9BURK</name>
<keyword evidence="4 11" id="KW-0378">Hydrolase</keyword>
<feature type="binding site" evidence="10">
    <location>
        <position position="132"/>
    </location>
    <ligand>
        <name>substrate</name>
    </ligand>
</feature>
<dbReference type="SUPFAM" id="SSF51445">
    <property type="entry name" value="(Trans)glycosidases"/>
    <property type="match status" value="1"/>
</dbReference>
<dbReference type="InterPro" id="IPR033132">
    <property type="entry name" value="GH_1_N_CS"/>
</dbReference>
<dbReference type="InterPro" id="IPR017853">
    <property type="entry name" value="GH"/>
</dbReference>
<dbReference type="Proteomes" id="UP000533905">
    <property type="component" value="Unassembled WGS sequence"/>
</dbReference>
<dbReference type="EMBL" id="JABAIV010000004">
    <property type="protein sequence ID" value="NNG24153.1"/>
    <property type="molecule type" value="Genomic_DNA"/>
</dbReference>
<evidence type="ECO:0000256" key="6">
    <source>
        <dbReference type="ARBA" id="ARBA00023277"/>
    </source>
</evidence>
<evidence type="ECO:0000256" key="10">
    <source>
        <dbReference type="PIRSR" id="PIRSR617736-2"/>
    </source>
</evidence>
<feature type="active site" description="Proton donor" evidence="9">
    <location>
        <position position="177"/>
    </location>
</feature>
<comment type="similarity">
    <text evidence="2 11">Belongs to the glycosyl hydrolase 1 family.</text>
</comment>
<reference evidence="12 13" key="1">
    <citation type="submission" date="2020-04" db="EMBL/GenBank/DDBJ databases">
        <title>Massilia sp. nov., a cold adapted bacteria isolated from Arctic soil.</title>
        <authorList>
            <person name="Son J."/>
            <person name="Ka J.-O."/>
        </authorList>
    </citation>
    <scope>NUCLEOTIDE SEQUENCE [LARGE SCALE GENOMIC DNA]</scope>
    <source>
        <strain evidence="12 13">ML15P13</strain>
    </source>
</reference>
<evidence type="ECO:0000256" key="5">
    <source>
        <dbReference type="ARBA" id="ARBA00023001"/>
    </source>
</evidence>
<feature type="binding site" evidence="10">
    <location>
        <position position="176"/>
    </location>
    <ligand>
        <name>substrate</name>
    </ligand>
</feature>
<keyword evidence="7 11" id="KW-0326">Glycosidase</keyword>
<dbReference type="AlphaFoldDB" id="A0A7Y2K136"/>
<dbReference type="PROSITE" id="PS00653">
    <property type="entry name" value="GLYCOSYL_HYDROL_F1_2"/>
    <property type="match status" value="1"/>
</dbReference>
<evidence type="ECO:0000313" key="13">
    <source>
        <dbReference type="Proteomes" id="UP000533905"/>
    </source>
</evidence>
<dbReference type="PANTHER" id="PTHR10353">
    <property type="entry name" value="GLYCOSYL HYDROLASE"/>
    <property type="match status" value="1"/>
</dbReference>
<evidence type="ECO:0000256" key="4">
    <source>
        <dbReference type="ARBA" id="ARBA00022801"/>
    </source>
</evidence>
<evidence type="ECO:0000256" key="7">
    <source>
        <dbReference type="ARBA" id="ARBA00023295"/>
    </source>
</evidence>
<dbReference type="GO" id="GO:0005829">
    <property type="term" value="C:cytosol"/>
    <property type="evidence" value="ECO:0007669"/>
    <property type="project" value="TreeGrafter"/>
</dbReference>
<dbReference type="InterPro" id="IPR017736">
    <property type="entry name" value="Glyco_hydro_1_beta-glucosidase"/>
</dbReference>
<evidence type="ECO:0000313" key="12">
    <source>
        <dbReference type="EMBL" id="NNG24153.1"/>
    </source>
</evidence>
<proteinExistence type="inferred from homology"/>
<evidence type="ECO:0000256" key="2">
    <source>
        <dbReference type="ARBA" id="ARBA00010838"/>
    </source>
</evidence>
<dbReference type="Pfam" id="PF00232">
    <property type="entry name" value="Glyco_hydro_1"/>
    <property type="match status" value="1"/>
</dbReference>
<dbReference type="PRINTS" id="PR00131">
    <property type="entry name" value="GLHYDRLASE1"/>
</dbReference>
<evidence type="ECO:0000256" key="3">
    <source>
        <dbReference type="ARBA" id="ARBA00012744"/>
    </source>
</evidence>
<dbReference type="PANTHER" id="PTHR10353:SF36">
    <property type="entry name" value="LP05116P"/>
    <property type="match status" value="1"/>
</dbReference>
<gene>
    <name evidence="12" type="ORF">HGB41_14250</name>
</gene>
<feature type="binding site" evidence="10">
    <location>
        <position position="411"/>
    </location>
    <ligand>
        <name>substrate</name>
    </ligand>
</feature>
<evidence type="ECO:0000256" key="8">
    <source>
        <dbReference type="ARBA" id="ARBA00023326"/>
    </source>
</evidence>
<sequence>MTTADSPEPTAPVRGDFASDFLWGCATSSYQIEGAGSEDGRVESIWDRFAATPGKVKDGSSGAVACDHYHRWPEDFDIGRDMGLNAYRFSIAWPRIFSEVGGQPNEKGLDFYSRLVDGMLERGLQPWATLYHWDLPQFLQDQGGWNKRATVDAYLAFVDAMTRRLGDRVQHWITHNEPWCTSIIGNFEGWHAPGLTDFRTALQVAHHVLLSHGKAVPLIRANVPDAQVGIALSLHPVRAASESPEDIAAAERHDGLRYRWFLDPLYGRGYPQATLDDVKDAAPVVLPGDLEAIATPTDFLGVNYYFPETIQDEPGHAPLSARVLPPSEGVETTYMGWEVAPQGLAELLLRIESDYHPGPMYITENGSCYPDEVNAQGEIEDVERRRYLVRHLMALASAIRDGAPVKGYFAWSLLDNFEWAEGYLKRFGLTHIDYATQERRLKSSGKWYRAFLRGE</sequence>
<feature type="binding site" evidence="10">
    <location>
        <position position="305"/>
    </location>
    <ligand>
        <name>substrate</name>
    </ligand>
</feature>
<feature type="active site" description="Nucleophile" evidence="9">
    <location>
        <position position="364"/>
    </location>
</feature>